<protein>
    <submittedName>
        <fullName evidence="1">Spore coat protein JA</fullName>
    </submittedName>
</protein>
<gene>
    <name evidence="1" type="ORF">SAMN04487943_104275</name>
</gene>
<dbReference type="AlphaFoldDB" id="A0A1I4L0H4"/>
<organism evidence="1 2">
    <name type="scientific">Gracilibacillus orientalis</name>
    <dbReference type="NCBI Taxonomy" id="334253"/>
    <lineage>
        <taxon>Bacteria</taxon>
        <taxon>Bacillati</taxon>
        <taxon>Bacillota</taxon>
        <taxon>Bacilli</taxon>
        <taxon>Bacillales</taxon>
        <taxon>Bacillaceae</taxon>
        <taxon>Gracilibacillus</taxon>
    </lineage>
</organism>
<dbReference type="Pfam" id="PF11007">
    <property type="entry name" value="CotJA"/>
    <property type="match status" value="1"/>
</dbReference>
<dbReference type="InterPro" id="IPR020256">
    <property type="entry name" value="Spore_coat_CotJA"/>
</dbReference>
<name>A0A1I4L0H4_9BACI</name>
<dbReference type="STRING" id="334253.SAMN04487943_104275"/>
<keyword evidence="1" id="KW-0946">Virion</keyword>
<reference evidence="2" key="1">
    <citation type="submission" date="2016-10" db="EMBL/GenBank/DDBJ databases">
        <authorList>
            <person name="Varghese N."/>
            <person name="Submissions S."/>
        </authorList>
    </citation>
    <scope>NUCLEOTIDE SEQUENCE [LARGE SCALE GENOMIC DNA]</scope>
    <source>
        <strain evidence="2">CGMCC 1.4250</strain>
    </source>
</reference>
<keyword evidence="2" id="KW-1185">Reference proteome</keyword>
<sequence length="74" mass="8477">MTFTLTKCYSPFVSKFDPCKPVLTKCYSTPPNLYIEFQPNNTEQFPTAKEALYAGTLWPCLYDPYYSKRGESSG</sequence>
<dbReference type="OrthoDB" id="2376696at2"/>
<proteinExistence type="predicted"/>
<keyword evidence="1" id="KW-0167">Capsid protein</keyword>
<dbReference type="RefSeq" id="WP_091483428.1">
    <property type="nucleotide sequence ID" value="NZ_FOTR01000004.1"/>
</dbReference>
<evidence type="ECO:0000313" key="1">
    <source>
        <dbReference type="EMBL" id="SFL84520.1"/>
    </source>
</evidence>
<dbReference type="EMBL" id="FOTR01000004">
    <property type="protein sequence ID" value="SFL84520.1"/>
    <property type="molecule type" value="Genomic_DNA"/>
</dbReference>
<accession>A0A1I4L0H4</accession>
<dbReference type="Proteomes" id="UP000198565">
    <property type="component" value="Unassembled WGS sequence"/>
</dbReference>
<evidence type="ECO:0000313" key="2">
    <source>
        <dbReference type="Proteomes" id="UP000198565"/>
    </source>
</evidence>